<comment type="caution">
    <text evidence="2">The sequence shown here is derived from an EMBL/GenBank/DDBJ whole genome shotgun (WGS) entry which is preliminary data.</text>
</comment>
<dbReference type="EMBL" id="JAPDRL010000018">
    <property type="protein sequence ID" value="KAJ9666592.1"/>
    <property type="molecule type" value="Genomic_DNA"/>
</dbReference>
<evidence type="ECO:0008006" key="4">
    <source>
        <dbReference type="Google" id="ProtNLM"/>
    </source>
</evidence>
<proteinExistence type="predicted"/>
<accession>A0ABQ9P2H2</accession>
<dbReference type="Proteomes" id="UP001172684">
    <property type="component" value="Unassembled WGS sequence"/>
</dbReference>
<evidence type="ECO:0000313" key="2">
    <source>
        <dbReference type="EMBL" id="KAJ9666592.1"/>
    </source>
</evidence>
<sequence>MSVDRSNGQGSPRPLEELLEGFGALSSEYQILLNQHRELANKLSWAKEQYLELLRRFAPDTASQDYRVFLTDLDRPGKSQQNGGPDWLEMLTQSSNDERRTRAYFIRQANVTYGKLRRGENIIETDGVRPRNGVVADRPRNSHANSAVSKAQSNLATVMEQDFTTTGTPSRLGCPFAKPNGLPCRKLSSAGQSQHSTTALSRSSILKLNLPTGRRSQRQSFHDPIRAEICGMDALSPEESVEGSTAVCPIRFLDQHSPEEVATYFEKHKHEIPRSHEVCVRRYQSNSESIRQLDAKYGNLVSMIQGLGAKHQPWLPDKPEDEDMAEEATSKNKVQKWAKQVSSSMQNGNLGDVEQAIEDEERQPHFDRPLKEVRVGESPTRPWGISVPAKYHEAKRDPSVHDAAAVAPQVEPVAGAAPANEKPAGKCPFDHTKLRAQMPKPAEPPVEGESVEIPVQAPAMPTFIQQPNVGTGSPESLKPAQMVFTGPVFIGYPVEQAMALLQQWQSGTKT</sequence>
<evidence type="ECO:0000256" key="1">
    <source>
        <dbReference type="SAM" id="MobiDB-lite"/>
    </source>
</evidence>
<keyword evidence="3" id="KW-1185">Reference proteome</keyword>
<reference evidence="2" key="1">
    <citation type="submission" date="2022-10" db="EMBL/GenBank/DDBJ databases">
        <title>Culturing micro-colonial fungi from biological soil crusts in the Mojave desert and describing Neophaeococcomyces mojavensis, and introducing the new genera and species Taxawa tesnikishii.</title>
        <authorList>
            <person name="Kurbessoian T."/>
            <person name="Stajich J.E."/>
        </authorList>
    </citation>
    <scope>NUCLEOTIDE SEQUENCE</scope>
    <source>
        <strain evidence="2">TK_1</strain>
    </source>
</reference>
<name>A0ABQ9P2H2_9PEZI</name>
<evidence type="ECO:0000313" key="3">
    <source>
        <dbReference type="Proteomes" id="UP001172684"/>
    </source>
</evidence>
<protein>
    <recommendedName>
        <fullName evidence="4">Inhibitor of growth protein N-terminal histone-binding domain-containing protein</fullName>
    </recommendedName>
</protein>
<gene>
    <name evidence="2" type="ORF">H2201_003251</name>
</gene>
<organism evidence="2 3">
    <name type="scientific">Coniosporium apollinis</name>
    <dbReference type="NCBI Taxonomy" id="61459"/>
    <lineage>
        <taxon>Eukaryota</taxon>
        <taxon>Fungi</taxon>
        <taxon>Dikarya</taxon>
        <taxon>Ascomycota</taxon>
        <taxon>Pezizomycotina</taxon>
        <taxon>Dothideomycetes</taxon>
        <taxon>Dothideomycetes incertae sedis</taxon>
        <taxon>Coniosporium</taxon>
    </lineage>
</organism>
<feature type="region of interest" description="Disordered" evidence="1">
    <location>
        <begin position="316"/>
        <end position="335"/>
    </location>
</feature>